<dbReference type="Proteomes" id="UP000234240">
    <property type="component" value="Unassembled WGS sequence"/>
</dbReference>
<proteinExistence type="predicted"/>
<keyword evidence="2" id="KW-1185">Reference proteome</keyword>
<evidence type="ECO:0000313" key="1">
    <source>
        <dbReference type="EMBL" id="PLR33957.1"/>
    </source>
</evidence>
<reference evidence="1 2" key="1">
    <citation type="submission" date="2017-12" db="EMBL/GenBank/DDBJ databases">
        <title>Characterization of six clinical isolates of Enterochimera gen. nov., a novel genus of the Yersiniaciae family and the three species Enterochimera arupensis sp. nov., Enterochimera coloradensis sp. nov, and Enterochimera californica sp. nov.</title>
        <authorList>
            <person name="Rossi A."/>
            <person name="Fisher M."/>
        </authorList>
    </citation>
    <scope>NUCLEOTIDE SEQUENCE [LARGE SCALE GENOMIC DNA]</scope>
    <source>
        <strain evidence="2">2015-Iso6</strain>
    </source>
</reference>
<dbReference type="EMBL" id="PJZF01000015">
    <property type="protein sequence ID" value="PLR33957.1"/>
    <property type="molecule type" value="Genomic_DNA"/>
</dbReference>
<accession>A0A2N5E0X2</accession>
<comment type="caution">
    <text evidence="1">The sequence shown here is derived from an EMBL/GenBank/DDBJ whole genome shotgun (WGS) entry which is preliminary data.</text>
</comment>
<evidence type="ECO:0000313" key="2">
    <source>
        <dbReference type="Proteomes" id="UP000234240"/>
    </source>
</evidence>
<sequence>MCSKFEAGNISGVILCNGDIKNETSIANIKIHAHEINQFAHFAMKYQDVKKFMCQVNIYASFINCGNTR</sequence>
<gene>
    <name evidence="1" type="ORF">CYR55_15980</name>
</gene>
<organism evidence="1 2">
    <name type="scientific">Chimaeribacter californicus</name>
    <dbReference type="NCBI Taxonomy" id="2060067"/>
    <lineage>
        <taxon>Bacteria</taxon>
        <taxon>Pseudomonadati</taxon>
        <taxon>Pseudomonadota</taxon>
        <taxon>Gammaproteobacteria</taxon>
        <taxon>Enterobacterales</taxon>
        <taxon>Yersiniaceae</taxon>
        <taxon>Chimaeribacter</taxon>
    </lineage>
</organism>
<dbReference type="AlphaFoldDB" id="A0A2N5E0X2"/>
<protein>
    <submittedName>
        <fullName evidence="1">Uncharacterized protein</fullName>
    </submittedName>
</protein>
<name>A0A2N5E0X2_9GAMM</name>